<keyword evidence="2" id="KW-1185">Reference proteome</keyword>
<gene>
    <name evidence="1" type="ORF">D7X32_19790</name>
</gene>
<name>A0A3A8K363_9BACT</name>
<comment type="caution">
    <text evidence="1">The sequence shown here is derived from an EMBL/GenBank/DDBJ whole genome shotgun (WGS) entry which is preliminary data.</text>
</comment>
<dbReference type="PROSITE" id="PS51257">
    <property type="entry name" value="PROKAR_LIPOPROTEIN"/>
    <property type="match status" value="1"/>
</dbReference>
<sequence length="110" mass="11507">MKRLAASALVLASLTGCFRMSVRSPAPRDGAPESRTGASFVAGLTTSNVAAAECRHGLSRVDVYWPWWSPFVYAFTFGIVTPLRAEYVCAKGGADSGGGDTEVPPSVPGL</sequence>
<evidence type="ECO:0000313" key="2">
    <source>
        <dbReference type="Proteomes" id="UP000268313"/>
    </source>
</evidence>
<dbReference type="EMBL" id="RAWE01000069">
    <property type="protein sequence ID" value="RKH01559.1"/>
    <property type="molecule type" value="Genomic_DNA"/>
</dbReference>
<reference evidence="2" key="1">
    <citation type="submission" date="2018-09" db="EMBL/GenBank/DDBJ databases">
        <authorList>
            <person name="Livingstone P.G."/>
            <person name="Whitworth D.E."/>
        </authorList>
    </citation>
    <scope>NUCLEOTIDE SEQUENCE [LARGE SCALE GENOMIC DNA]</scope>
    <source>
        <strain evidence="2">CA043D</strain>
    </source>
</reference>
<protein>
    <recommendedName>
        <fullName evidence="3">Lipoprotein</fullName>
    </recommendedName>
</protein>
<dbReference type="RefSeq" id="WP_120604124.1">
    <property type="nucleotide sequence ID" value="NZ_JABFJX010000135.1"/>
</dbReference>
<evidence type="ECO:0008006" key="3">
    <source>
        <dbReference type="Google" id="ProtNLM"/>
    </source>
</evidence>
<dbReference type="Proteomes" id="UP000268313">
    <property type="component" value="Unassembled WGS sequence"/>
</dbReference>
<proteinExistence type="predicted"/>
<organism evidence="1 2">
    <name type="scientific">Corallococcus carmarthensis</name>
    <dbReference type="NCBI Taxonomy" id="2316728"/>
    <lineage>
        <taxon>Bacteria</taxon>
        <taxon>Pseudomonadati</taxon>
        <taxon>Myxococcota</taxon>
        <taxon>Myxococcia</taxon>
        <taxon>Myxococcales</taxon>
        <taxon>Cystobacterineae</taxon>
        <taxon>Myxococcaceae</taxon>
        <taxon>Corallococcus</taxon>
    </lineage>
</organism>
<dbReference type="AlphaFoldDB" id="A0A3A8K363"/>
<evidence type="ECO:0000313" key="1">
    <source>
        <dbReference type="EMBL" id="RKH01559.1"/>
    </source>
</evidence>
<accession>A0A3A8K363</accession>
<dbReference type="OrthoDB" id="5514273at2"/>